<evidence type="ECO:0000256" key="5">
    <source>
        <dbReference type="ARBA" id="ARBA00022448"/>
    </source>
</evidence>
<keyword evidence="17" id="KW-0999">Mitochondrion inner membrane</keyword>
<evidence type="ECO:0000256" key="4">
    <source>
        <dbReference type="ARBA" id="ARBA00016612"/>
    </source>
</evidence>
<evidence type="ECO:0000256" key="8">
    <source>
        <dbReference type="ARBA" id="ARBA00022967"/>
    </source>
</evidence>
<proteinExistence type="inferred from homology"/>
<keyword evidence="6 17" id="KW-0679">Respiratory chain</keyword>
<keyword evidence="7 17" id="KW-0812">Transmembrane</keyword>
<keyword evidence="10 17" id="KW-1133">Transmembrane helix</keyword>
<comment type="catalytic activity">
    <reaction evidence="16">
        <text>a ubiquinone + NADH + 5 H(+)(in) = a ubiquinol + NAD(+) + 4 H(+)(out)</text>
        <dbReference type="Rhea" id="RHEA:29091"/>
        <dbReference type="Rhea" id="RHEA-COMP:9565"/>
        <dbReference type="Rhea" id="RHEA-COMP:9566"/>
        <dbReference type="ChEBI" id="CHEBI:15378"/>
        <dbReference type="ChEBI" id="CHEBI:16389"/>
        <dbReference type="ChEBI" id="CHEBI:17976"/>
        <dbReference type="ChEBI" id="CHEBI:57540"/>
        <dbReference type="ChEBI" id="CHEBI:57945"/>
        <dbReference type="EC" id="7.1.1.2"/>
    </reaction>
    <physiologicalReaction direction="left-to-right" evidence="16">
        <dbReference type="Rhea" id="RHEA:29092"/>
    </physiologicalReaction>
</comment>
<name>A0A7S6VGT6_9TELE</name>
<keyword evidence="13 17" id="KW-0496">Mitochondrion</keyword>
<dbReference type="PANTHER" id="PTHR11434:SF0">
    <property type="entry name" value="NADH-UBIQUINONE OXIDOREDUCTASE CHAIN 4L"/>
    <property type="match status" value="1"/>
</dbReference>
<evidence type="ECO:0000256" key="6">
    <source>
        <dbReference type="ARBA" id="ARBA00022660"/>
    </source>
</evidence>
<keyword evidence="8 17" id="KW-1278">Translocase</keyword>
<keyword evidence="12 17" id="KW-0830">Ubiquinone</keyword>
<keyword evidence="9 17" id="KW-0249">Electron transport</keyword>
<keyword evidence="11 17" id="KW-0520">NAD</keyword>
<evidence type="ECO:0000256" key="3">
    <source>
        <dbReference type="ARBA" id="ARBA00012944"/>
    </source>
</evidence>
<evidence type="ECO:0000256" key="7">
    <source>
        <dbReference type="ARBA" id="ARBA00022692"/>
    </source>
</evidence>
<comment type="subcellular location">
    <subcellularLocation>
        <location evidence="17">Mitochondrion inner membrane</location>
        <topology evidence="17">Multi-pass membrane protein</topology>
    </subcellularLocation>
    <subcellularLocation>
        <location evidence="1">Mitochondrion membrane</location>
        <topology evidence="1">Multi-pass membrane protein</topology>
    </subcellularLocation>
</comment>
<dbReference type="GO" id="GO:0030964">
    <property type="term" value="C:NADH dehydrogenase complex"/>
    <property type="evidence" value="ECO:0007669"/>
    <property type="project" value="TreeGrafter"/>
</dbReference>
<evidence type="ECO:0000256" key="14">
    <source>
        <dbReference type="ARBA" id="ARBA00023136"/>
    </source>
</evidence>
<dbReference type="GO" id="GO:0016651">
    <property type="term" value="F:oxidoreductase activity, acting on NAD(P)H"/>
    <property type="evidence" value="ECO:0007669"/>
    <property type="project" value="InterPro"/>
</dbReference>
<evidence type="ECO:0000256" key="11">
    <source>
        <dbReference type="ARBA" id="ARBA00023027"/>
    </source>
</evidence>
<feature type="transmembrane region" description="Helical" evidence="17">
    <location>
        <begin position="29"/>
        <end position="49"/>
    </location>
</feature>
<evidence type="ECO:0000256" key="16">
    <source>
        <dbReference type="ARBA" id="ARBA00048769"/>
    </source>
</evidence>
<evidence type="ECO:0000256" key="9">
    <source>
        <dbReference type="ARBA" id="ARBA00022982"/>
    </source>
</evidence>
<dbReference type="GO" id="GO:0008137">
    <property type="term" value="F:NADH dehydrogenase (ubiquinone) activity"/>
    <property type="evidence" value="ECO:0007669"/>
    <property type="project" value="UniProtKB-EC"/>
</dbReference>
<feature type="transmembrane region" description="Helical" evidence="17">
    <location>
        <begin position="6"/>
        <end position="22"/>
    </location>
</feature>
<dbReference type="EC" id="7.1.1.2" evidence="3 17"/>
<evidence type="ECO:0000256" key="13">
    <source>
        <dbReference type="ARBA" id="ARBA00023128"/>
    </source>
</evidence>
<dbReference type="AlphaFoldDB" id="A0A7S6VGT6"/>
<evidence type="ECO:0000256" key="2">
    <source>
        <dbReference type="ARBA" id="ARBA00010519"/>
    </source>
</evidence>
<feature type="transmembrane region" description="Helical" evidence="17">
    <location>
        <begin position="55"/>
        <end position="80"/>
    </location>
</feature>
<keyword evidence="5 17" id="KW-0813">Transport</keyword>
<keyword evidence="14 17" id="KW-0472">Membrane</keyword>
<reference evidence="18" key="1">
    <citation type="journal article" date="2020" name="Gene">
        <title>Mitochondrial genomes of four American characins and phylogenetic relationships within the family Characidae (Teleostei: Characiformes).</title>
        <authorList>
            <person name="Liu H."/>
            <person name="Sun C."/>
            <person name="Zhu Y."/>
            <person name="Li Y."/>
            <person name="Wei Y."/>
            <person name="Ruan H."/>
        </authorList>
    </citation>
    <scope>NUCLEOTIDE SEQUENCE</scope>
</reference>
<dbReference type="GO" id="GO:0005743">
    <property type="term" value="C:mitochondrial inner membrane"/>
    <property type="evidence" value="ECO:0007669"/>
    <property type="project" value="UniProtKB-SubCell"/>
</dbReference>
<dbReference type="EMBL" id="MT185593">
    <property type="protein sequence ID" value="QOW38114.1"/>
    <property type="molecule type" value="Genomic_DNA"/>
</dbReference>
<dbReference type="PANTHER" id="PTHR11434">
    <property type="entry name" value="NADH-UBIQUINONE OXIDOREDUCTASE SUBUNIT ND4L"/>
    <property type="match status" value="1"/>
</dbReference>
<geneLocation type="mitochondrion" evidence="18"/>
<dbReference type="GO" id="GO:0042773">
    <property type="term" value="P:ATP synthesis coupled electron transport"/>
    <property type="evidence" value="ECO:0007669"/>
    <property type="project" value="UniProtKB-UniRule"/>
</dbReference>
<evidence type="ECO:0000313" key="18">
    <source>
        <dbReference type="EMBL" id="QOW38114.1"/>
    </source>
</evidence>
<comment type="function">
    <text evidence="15">Core subunit of the mitochondrial membrane respiratory chain NADH dehydrogenase (Complex I) which catalyzes electron transfer from NADH through the respiratory chain, using ubiquinone as an electron acceptor. Part of the enzyme membrane arm which is embedded in the lipid bilayer and involved in proton translocation.</text>
</comment>
<evidence type="ECO:0000256" key="15">
    <source>
        <dbReference type="ARBA" id="ARBA00043911"/>
    </source>
</evidence>
<evidence type="ECO:0000256" key="1">
    <source>
        <dbReference type="ARBA" id="ARBA00004225"/>
    </source>
</evidence>
<sequence>MAAAFYTFMMTFALGAAGYALHRTHLISALLCLEGMMLSLFMAMALWATQLQTDTYSVASIFILAVGGCEAAVALSLVMVMSHTHKNDKTDSLTSLKC</sequence>
<accession>A0A7S6VGT6</accession>
<dbReference type="Pfam" id="PF00420">
    <property type="entry name" value="Oxidored_q2"/>
    <property type="match status" value="1"/>
</dbReference>
<evidence type="ECO:0000256" key="17">
    <source>
        <dbReference type="RuleBase" id="RU004419"/>
    </source>
</evidence>
<comment type="similarity">
    <text evidence="2 17">Belongs to the complex I subunit 4L family.</text>
</comment>
<dbReference type="Gene3D" id="1.10.287.3510">
    <property type="match status" value="1"/>
</dbReference>
<dbReference type="InterPro" id="IPR039428">
    <property type="entry name" value="NUOK/Mnh_C1-like"/>
</dbReference>
<organism evidence="18">
    <name type="scientific">Prionobrama filigera</name>
    <name type="common">glass bloodfin tetra</name>
    <dbReference type="NCBI Taxonomy" id="1180191"/>
    <lineage>
        <taxon>Eukaryota</taxon>
        <taxon>Metazoa</taxon>
        <taxon>Chordata</taxon>
        <taxon>Craniata</taxon>
        <taxon>Vertebrata</taxon>
        <taxon>Euteleostomi</taxon>
        <taxon>Actinopterygii</taxon>
        <taxon>Neopterygii</taxon>
        <taxon>Teleostei</taxon>
        <taxon>Ostariophysi</taxon>
        <taxon>Characiformes</taxon>
        <taxon>Characoidei</taxon>
        <taxon>Characidae</taxon>
        <taxon>Prionobrama</taxon>
    </lineage>
</organism>
<protein>
    <recommendedName>
        <fullName evidence="4 17">NADH-ubiquinone oxidoreductase chain 4L</fullName>
        <ecNumber evidence="3 17">7.1.1.2</ecNumber>
    </recommendedName>
</protein>
<evidence type="ECO:0000256" key="10">
    <source>
        <dbReference type="ARBA" id="ARBA00022989"/>
    </source>
</evidence>
<evidence type="ECO:0000256" key="12">
    <source>
        <dbReference type="ARBA" id="ARBA00023075"/>
    </source>
</evidence>
<gene>
    <name evidence="18" type="primary">ND4L</name>
</gene>
<dbReference type="InterPro" id="IPR001133">
    <property type="entry name" value="NADH_UbQ_OxRdtase_chain4L/K"/>
</dbReference>